<evidence type="ECO:0000313" key="3">
    <source>
        <dbReference type="Proteomes" id="UP001165121"/>
    </source>
</evidence>
<reference evidence="2" key="1">
    <citation type="submission" date="2023-04" db="EMBL/GenBank/DDBJ databases">
        <title>Phytophthora fragariaefolia NBRC 109709.</title>
        <authorList>
            <person name="Ichikawa N."/>
            <person name="Sato H."/>
            <person name="Tonouchi N."/>
        </authorList>
    </citation>
    <scope>NUCLEOTIDE SEQUENCE</scope>
    <source>
        <strain evidence="2">NBRC 109709</strain>
    </source>
</reference>
<comment type="caution">
    <text evidence="2">The sequence shown here is derived from an EMBL/GenBank/DDBJ whole genome shotgun (WGS) entry which is preliminary data.</text>
</comment>
<dbReference type="Proteomes" id="UP001165121">
    <property type="component" value="Unassembled WGS sequence"/>
</dbReference>
<evidence type="ECO:0000313" key="2">
    <source>
        <dbReference type="EMBL" id="GMF63037.1"/>
    </source>
</evidence>
<feature type="compositionally biased region" description="Basic and acidic residues" evidence="1">
    <location>
        <begin position="52"/>
        <end position="79"/>
    </location>
</feature>
<gene>
    <name evidence="2" type="ORF">Pfra01_002751800</name>
</gene>
<organism evidence="2 3">
    <name type="scientific">Phytophthora fragariaefolia</name>
    <dbReference type="NCBI Taxonomy" id="1490495"/>
    <lineage>
        <taxon>Eukaryota</taxon>
        <taxon>Sar</taxon>
        <taxon>Stramenopiles</taxon>
        <taxon>Oomycota</taxon>
        <taxon>Peronosporomycetes</taxon>
        <taxon>Peronosporales</taxon>
        <taxon>Peronosporaceae</taxon>
        <taxon>Phytophthora</taxon>
    </lineage>
</organism>
<feature type="region of interest" description="Disordered" evidence="1">
    <location>
        <begin position="30"/>
        <end position="108"/>
    </location>
</feature>
<keyword evidence="3" id="KW-1185">Reference proteome</keyword>
<proteinExistence type="predicted"/>
<protein>
    <submittedName>
        <fullName evidence="2">Unnamed protein product</fullName>
    </submittedName>
</protein>
<name>A0A9W6YG30_9STRA</name>
<accession>A0A9W6YG30</accession>
<feature type="region of interest" description="Disordered" evidence="1">
    <location>
        <begin position="1"/>
        <end position="20"/>
    </location>
</feature>
<dbReference type="AlphaFoldDB" id="A0A9W6YG30"/>
<evidence type="ECO:0000256" key="1">
    <source>
        <dbReference type="SAM" id="MobiDB-lite"/>
    </source>
</evidence>
<feature type="compositionally biased region" description="Acidic residues" evidence="1">
    <location>
        <begin position="35"/>
        <end position="51"/>
    </location>
</feature>
<dbReference type="EMBL" id="BSXT01006778">
    <property type="protein sequence ID" value="GMF63037.1"/>
    <property type="molecule type" value="Genomic_DNA"/>
</dbReference>
<sequence length="142" mass="15477">MNETSYVDITDHDSETSCAQISLTDYVERRMMDLSVDDGEGNGEDNGEDNDKDSSERSGEDDSGKDSGEDNGEDGRVDNDQDDSETESEGDRTQRRQRVGEAAQNVPFETKIALAGKGRGKIVRLRVVVSSHRTQGEGGSSK</sequence>